<dbReference type="CDD" id="cd00751">
    <property type="entry name" value="thiolase"/>
    <property type="match status" value="1"/>
</dbReference>
<dbReference type="InterPro" id="IPR016039">
    <property type="entry name" value="Thiolase-like"/>
</dbReference>
<keyword evidence="2 4" id="KW-0808">Transferase</keyword>
<gene>
    <name evidence="7" type="ORF">GCM10007938_28280</name>
</gene>
<dbReference type="SUPFAM" id="SSF53901">
    <property type="entry name" value="Thiolase-like"/>
    <property type="match status" value="2"/>
</dbReference>
<dbReference type="PROSITE" id="PS00099">
    <property type="entry name" value="THIOLASE_3"/>
    <property type="match status" value="1"/>
</dbReference>
<evidence type="ECO:0000313" key="8">
    <source>
        <dbReference type="Proteomes" id="UP001157138"/>
    </source>
</evidence>
<dbReference type="PANTHER" id="PTHR18919:SF107">
    <property type="entry name" value="ACETYL-COA ACETYLTRANSFERASE, CYTOSOLIC"/>
    <property type="match status" value="1"/>
</dbReference>
<feature type="domain" description="Thiolase C-terminal" evidence="6">
    <location>
        <begin position="269"/>
        <end position="389"/>
    </location>
</feature>
<dbReference type="PIRSF" id="PIRSF000429">
    <property type="entry name" value="Ac-CoA_Ac_transf"/>
    <property type="match status" value="1"/>
</dbReference>
<evidence type="ECO:0000313" key="7">
    <source>
        <dbReference type="EMBL" id="GLT19046.1"/>
    </source>
</evidence>
<evidence type="ECO:0000256" key="1">
    <source>
        <dbReference type="ARBA" id="ARBA00010982"/>
    </source>
</evidence>
<name>A0ABQ6F278_9VIBR</name>
<proteinExistence type="inferred from homology"/>
<feature type="domain" description="Thiolase N-terminal" evidence="5">
    <location>
        <begin position="4"/>
        <end position="261"/>
    </location>
</feature>
<dbReference type="InterPro" id="IPR020610">
    <property type="entry name" value="Thiolase_AS"/>
</dbReference>
<dbReference type="InterPro" id="IPR020616">
    <property type="entry name" value="Thiolase_N"/>
</dbReference>
<evidence type="ECO:0000259" key="6">
    <source>
        <dbReference type="Pfam" id="PF02803"/>
    </source>
</evidence>
<evidence type="ECO:0000256" key="4">
    <source>
        <dbReference type="RuleBase" id="RU003557"/>
    </source>
</evidence>
<dbReference type="Pfam" id="PF00108">
    <property type="entry name" value="Thiolase_N"/>
    <property type="match status" value="1"/>
</dbReference>
<dbReference type="EMBL" id="BSPW01000066">
    <property type="protein sequence ID" value="GLT19046.1"/>
    <property type="molecule type" value="Genomic_DNA"/>
</dbReference>
<accession>A0ABQ6F278</accession>
<dbReference type="PANTHER" id="PTHR18919">
    <property type="entry name" value="ACETYL-COA C-ACYLTRANSFERASE"/>
    <property type="match status" value="1"/>
</dbReference>
<dbReference type="InterPro" id="IPR020615">
    <property type="entry name" value="Thiolase_acyl_enz_int_AS"/>
</dbReference>
<organism evidence="7 8">
    <name type="scientific">Vibrio zhanjiangensis</name>
    <dbReference type="NCBI Taxonomy" id="1046128"/>
    <lineage>
        <taxon>Bacteria</taxon>
        <taxon>Pseudomonadati</taxon>
        <taxon>Pseudomonadota</taxon>
        <taxon>Gammaproteobacteria</taxon>
        <taxon>Vibrionales</taxon>
        <taxon>Vibrionaceae</taxon>
        <taxon>Vibrio</taxon>
    </lineage>
</organism>
<dbReference type="PROSITE" id="PS00098">
    <property type="entry name" value="THIOLASE_1"/>
    <property type="match status" value="1"/>
</dbReference>
<protein>
    <submittedName>
        <fullName evidence="7">Acetyl-CoA acetyltransferase</fullName>
    </submittedName>
</protein>
<dbReference type="InterPro" id="IPR002155">
    <property type="entry name" value="Thiolase"/>
</dbReference>
<keyword evidence="8" id="KW-1185">Reference proteome</keyword>
<evidence type="ECO:0000259" key="5">
    <source>
        <dbReference type="Pfam" id="PF00108"/>
    </source>
</evidence>
<reference evidence="8" key="1">
    <citation type="journal article" date="2019" name="Int. J. Syst. Evol. Microbiol.">
        <title>The Global Catalogue of Microorganisms (GCM) 10K type strain sequencing project: providing services to taxonomists for standard genome sequencing and annotation.</title>
        <authorList>
            <consortium name="The Broad Institute Genomics Platform"/>
            <consortium name="The Broad Institute Genome Sequencing Center for Infectious Disease"/>
            <person name="Wu L."/>
            <person name="Ma J."/>
        </authorList>
    </citation>
    <scope>NUCLEOTIDE SEQUENCE [LARGE SCALE GENOMIC DNA]</scope>
    <source>
        <strain evidence="8">NBRC 108723</strain>
    </source>
</reference>
<comment type="caution">
    <text evidence="7">The sequence shown here is derived from an EMBL/GenBank/DDBJ whole genome shotgun (WGS) entry which is preliminary data.</text>
</comment>
<comment type="similarity">
    <text evidence="1 4">Belongs to the thiolase-like superfamily. Thiolase family.</text>
</comment>
<keyword evidence="3 4" id="KW-0012">Acyltransferase</keyword>
<dbReference type="InterPro" id="IPR020617">
    <property type="entry name" value="Thiolase_C"/>
</dbReference>
<dbReference type="RefSeq" id="WP_284192919.1">
    <property type="nucleotide sequence ID" value="NZ_BSPW01000066.1"/>
</dbReference>
<evidence type="ECO:0000256" key="3">
    <source>
        <dbReference type="ARBA" id="ARBA00023315"/>
    </source>
</evidence>
<dbReference type="Proteomes" id="UP001157138">
    <property type="component" value="Unassembled WGS sequence"/>
</dbReference>
<evidence type="ECO:0000256" key="2">
    <source>
        <dbReference type="ARBA" id="ARBA00022679"/>
    </source>
</evidence>
<dbReference type="Pfam" id="PF02803">
    <property type="entry name" value="Thiolase_C"/>
    <property type="match status" value="1"/>
</dbReference>
<sequence>MEDIVVVAAKRTPTGAFMGELSGLSAPKLGSLVIKALLADSGVKPEQIDSVILGQVLTAGCGQNPARQAAIGAGLTHNAQCLTVNKVCGSGLKAVHLAMQAITCDNAEFVIAGGQESMSNAPHILPNSRKGQRLGGAELHDSLVHDGLWDAFNDYHMGVTAENVANQYGVARSDQDEFAFQSHQKALAAQKAGLFANEIVPIEMRDRKGNVRIFSQDEGPRETSVDKLASLQPVFSKQGTVTAGNASSLNDGASALLLCHRDTAERYQLKVLAILGEFSNSGINPDVMGVAPIEAISKCLDQSGWEASEVDQLECNEAFASQAIAVARAIDIPDEKINPYGGGIALGHAIGSSGSRILVTLIHSLIRDNKNKGLATLCIGGGEGVAMSVCRQHESYSNES</sequence>
<dbReference type="Gene3D" id="3.40.47.10">
    <property type="match status" value="2"/>
</dbReference>
<dbReference type="NCBIfam" id="TIGR01930">
    <property type="entry name" value="AcCoA-C-Actrans"/>
    <property type="match status" value="1"/>
</dbReference>